<name>A0A1F6BJD0_9BACT</name>
<gene>
    <name evidence="4" type="ORF">A2968_01780</name>
</gene>
<feature type="chain" id="PRO_5009523112" description="BPP domain-containing protein" evidence="2">
    <location>
        <begin position="28"/>
        <end position="432"/>
    </location>
</feature>
<dbReference type="GO" id="GO:0016158">
    <property type="term" value="F:inositol hexakisphosphate 3-phosphatase activity"/>
    <property type="evidence" value="ECO:0007669"/>
    <property type="project" value="InterPro"/>
</dbReference>
<dbReference type="GO" id="GO:0000272">
    <property type="term" value="P:polysaccharide catabolic process"/>
    <property type="evidence" value="ECO:0007669"/>
    <property type="project" value="InterPro"/>
</dbReference>
<dbReference type="STRING" id="1798391.A2968_01780"/>
<dbReference type="Pfam" id="PF02333">
    <property type="entry name" value="Phytase"/>
    <property type="match status" value="1"/>
</dbReference>
<dbReference type="Gene3D" id="1.10.1330.10">
    <property type="entry name" value="Dockerin domain"/>
    <property type="match status" value="1"/>
</dbReference>
<dbReference type="InterPro" id="IPR003431">
    <property type="entry name" value="B-propeller_Phytase"/>
</dbReference>
<dbReference type="InterPro" id="IPR036439">
    <property type="entry name" value="Dockerin_dom_sf"/>
</dbReference>
<dbReference type="EMBL" id="MFJU01000008">
    <property type="protein sequence ID" value="OGG36988.1"/>
    <property type="molecule type" value="Genomic_DNA"/>
</dbReference>
<protein>
    <recommendedName>
        <fullName evidence="3">BPP domain-containing protein</fullName>
    </recommendedName>
</protein>
<evidence type="ECO:0000256" key="2">
    <source>
        <dbReference type="SAM" id="SignalP"/>
    </source>
</evidence>
<dbReference type="SUPFAM" id="SSF63446">
    <property type="entry name" value="Type I dockerin domain"/>
    <property type="match status" value="1"/>
</dbReference>
<dbReference type="InterPro" id="IPR018247">
    <property type="entry name" value="EF_Hand_1_Ca_BS"/>
</dbReference>
<reference evidence="4 5" key="1">
    <citation type="journal article" date="2016" name="Nat. Commun.">
        <title>Thousands of microbial genomes shed light on interconnected biogeochemical processes in an aquifer system.</title>
        <authorList>
            <person name="Anantharaman K."/>
            <person name="Brown C.T."/>
            <person name="Hug L.A."/>
            <person name="Sharon I."/>
            <person name="Castelle C.J."/>
            <person name="Probst A.J."/>
            <person name="Thomas B.C."/>
            <person name="Singh A."/>
            <person name="Wilkins M.J."/>
            <person name="Karaoz U."/>
            <person name="Brodie E.L."/>
            <person name="Williams K.H."/>
            <person name="Hubbard S.S."/>
            <person name="Banfield J.F."/>
        </authorList>
    </citation>
    <scope>NUCLEOTIDE SEQUENCE [LARGE SCALE GENOMIC DNA]</scope>
</reference>
<feature type="domain" description="BPP" evidence="3">
    <location>
        <begin position="21"/>
        <end position="341"/>
    </location>
</feature>
<feature type="compositionally biased region" description="Low complexity" evidence="1">
    <location>
        <begin position="357"/>
        <end position="367"/>
    </location>
</feature>
<dbReference type="Gene3D" id="2.120.10.30">
    <property type="entry name" value="TolB, C-terminal domain"/>
    <property type="match status" value="1"/>
</dbReference>
<dbReference type="AlphaFoldDB" id="A0A1F6BJD0"/>
<evidence type="ECO:0000256" key="1">
    <source>
        <dbReference type="SAM" id="MobiDB-lite"/>
    </source>
</evidence>
<feature type="region of interest" description="Disordered" evidence="1">
    <location>
        <begin position="352"/>
        <end position="383"/>
    </location>
</feature>
<feature type="signal peptide" evidence="2">
    <location>
        <begin position="1"/>
        <end position="27"/>
    </location>
</feature>
<evidence type="ECO:0000313" key="4">
    <source>
        <dbReference type="EMBL" id="OGG36988.1"/>
    </source>
</evidence>
<dbReference type="PROSITE" id="PS51662">
    <property type="entry name" value="BP_PHYTASE"/>
    <property type="match status" value="1"/>
</dbReference>
<evidence type="ECO:0000259" key="3">
    <source>
        <dbReference type="PROSITE" id="PS51662"/>
    </source>
</evidence>
<sequence>MAQKILIFLILFISFILNFSTSSPTLAQSNVSPYSATKIYKNSTASNQDDMAIWIHPTDKSKSTLIGSDKVNGNVYVYDLSGSTIQTVTDTGGQPGNIDVRYNFPLSGQLVDIVAFNDRGGGIIRVFKVDPQSRTLTRIDNGSITTSPAIPNYGFALYYNKTSQKFYAFASKDNGGPVVQIELTDAGGAKIGGSVVKSWTGWTQTEGIVADDDHGFVFFAVEAKPIHKLNCQTGICDPNSSVDIDGGFLNADVEGITLYRTANQSGYLLVSSQGASEFEIYDRLPPHAHKGVFKISLSSSTDGIDVTSVNLGSAYPQGVFLAHSGGASFLAVPWQYIAQQFNLTIDTNWNPRGNGGSPWPTGTLPTLSSPPPTGGGKPGDANGDGLVDGPDYVIWLNHYNQSVSNGVASGDFDGNGFVDGPDYVIWLNNYGK</sequence>
<evidence type="ECO:0000313" key="5">
    <source>
        <dbReference type="Proteomes" id="UP000176228"/>
    </source>
</evidence>
<dbReference type="SUPFAM" id="SSF50956">
    <property type="entry name" value="Thermostable phytase (3-phytase)"/>
    <property type="match status" value="1"/>
</dbReference>
<organism evidence="4 5">
    <name type="scientific">Candidatus Gottesmanbacteria bacterium RIFCSPLOWO2_01_FULL_42_22</name>
    <dbReference type="NCBI Taxonomy" id="1798391"/>
    <lineage>
        <taxon>Bacteria</taxon>
        <taxon>Candidatus Gottesmaniibacteriota</taxon>
    </lineage>
</organism>
<comment type="caution">
    <text evidence="4">The sequence shown here is derived from an EMBL/GenBank/DDBJ whole genome shotgun (WGS) entry which is preliminary data.</text>
</comment>
<dbReference type="PROSITE" id="PS00018">
    <property type="entry name" value="EF_HAND_1"/>
    <property type="match status" value="2"/>
</dbReference>
<proteinExistence type="predicted"/>
<dbReference type="InterPro" id="IPR011042">
    <property type="entry name" value="6-blade_b-propeller_TolB-like"/>
</dbReference>
<dbReference type="Proteomes" id="UP000176228">
    <property type="component" value="Unassembled WGS sequence"/>
</dbReference>
<accession>A0A1F6BJD0</accession>
<keyword evidence="2" id="KW-0732">Signal</keyword>